<protein>
    <recommendedName>
        <fullName evidence="1">Glycosyltransferase subfamily 4-like N-terminal domain-containing protein</fullName>
    </recommendedName>
</protein>
<dbReference type="Proteomes" id="UP000228767">
    <property type="component" value="Unassembled WGS sequence"/>
</dbReference>
<gene>
    <name evidence="2" type="ORF">COV10_01960</name>
</gene>
<accession>A0A2H0RET4</accession>
<dbReference type="InterPro" id="IPR050194">
    <property type="entry name" value="Glycosyltransferase_grp1"/>
</dbReference>
<evidence type="ECO:0000313" key="2">
    <source>
        <dbReference type="EMBL" id="PIR44950.1"/>
    </source>
</evidence>
<proteinExistence type="predicted"/>
<reference evidence="2 3" key="1">
    <citation type="submission" date="2017-09" db="EMBL/GenBank/DDBJ databases">
        <title>Depth-based differentiation of microbial function through sediment-hosted aquifers and enrichment of novel symbionts in the deep terrestrial subsurface.</title>
        <authorList>
            <person name="Probst A.J."/>
            <person name="Ladd B."/>
            <person name="Jarett J.K."/>
            <person name="Geller-Mcgrath D.E."/>
            <person name="Sieber C.M."/>
            <person name="Emerson J.B."/>
            <person name="Anantharaman K."/>
            <person name="Thomas B.C."/>
            <person name="Malmstrom R."/>
            <person name="Stieglmeier M."/>
            <person name="Klingl A."/>
            <person name="Woyke T."/>
            <person name="Ryan C.M."/>
            <person name="Banfield J.F."/>
        </authorList>
    </citation>
    <scope>NUCLEOTIDE SEQUENCE [LARGE SCALE GENOMIC DNA]</scope>
    <source>
        <strain evidence="2">CG10_big_fil_rev_8_21_14_0_10_51_16</strain>
    </source>
</reference>
<name>A0A2H0RET4_9BACT</name>
<dbReference type="GO" id="GO:0016757">
    <property type="term" value="F:glycosyltransferase activity"/>
    <property type="evidence" value="ECO:0007669"/>
    <property type="project" value="TreeGrafter"/>
</dbReference>
<dbReference type="AlphaFoldDB" id="A0A2H0RET4"/>
<evidence type="ECO:0000259" key="1">
    <source>
        <dbReference type="Pfam" id="PF13439"/>
    </source>
</evidence>
<dbReference type="Pfam" id="PF13439">
    <property type="entry name" value="Glyco_transf_4"/>
    <property type="match status" value="1"/>
</dbReference>
<dbReference type="Pfam" id="PF13692">
    <property type="entry name" value="Glyco_trans_1_4"/>
    <property type="match status" value="1"/>
</dbReference>
<organism evidence="2 3">
    <name type="scientific">Candidatus Vogelbacteria bacterium CG10_big_fil_rev_8_21_14_0_10_51_16</name>
    <dbReference type="NCBI Taxonomy" id="1975045"/>
    <lineage>
        <taxon>Bacteria</taxon>
        <taxon>Candidatus Vogeliibacteriota</taxon>
    </lineage>
</organism>
<dbReference type="EMBL" id="PCYI01000014">
    <property type="protein sequence ID" value="PIR44950.1"/>
    <property type="molecule type" value="Genomic_DNA"/>
</dbReference>
<comment type="caution">
    <text evidence="2">The sequence shown here is derived from an EMBL/GenBank/DDBJ whole genome shotgun (WGS) entry which is preliminary data.</text>
</comment>
<dbReference type="PANTHER" id="PTHR45947:SF3">
    <property type="entry name" value="SULFOQUINOVOSYL TRANSFERASE SQD2"/>
    <property type="match status" value="1"/>
</dbReference>
<dbReference type="SUPFAM" id="SSF53756">
    <property type="entry name" value="UDP-Glycosyltransferase/glycogen phosphorylase"/>
    <property type="match status" value="1"/>
</dbReference>
<dbReference type="Gene3D" id="3.40.50.2000">
    <property type="entry name" value="Glycogen Phosphorylase B"/>
    <property type="match status" value="2"/>
</dbReference>
<dbReference type="InterPro" id="IPR028098">
    <property type="entry name" value="Glyco_trans_4-like_N"/>
</dbReference>
<dbReference type="PANTHER" id="PTHR45947">
    <property type="entry name" value="SULFOQUINOVOSYL TRANSFERASE SQD2"/>
    <property type="match status" value="1"/>
</dbReference>
<evidence type="ECO:0000313" key="3">
    <source>
        <dbReference type="Proteomes" id="UP000228767"/>
    </source>
</evidence>
<sequence>MRVLMFTLDPKMADQQSAVRARHREYAEQLHELVVVVLAKTGRTGTEQIGPLTLVYRPQGGRFKALYWLTGLVWGVKEGKRQLARLRVAGGCVVVSSPEPFGVGLIAYLVAWSACAPLHIQVHTDISSKAWQRESVKNRLFLLLAKFLLPRAQGVRVVSARVKRFLVELRVMSHESRIRALPVFVDTEKFRVATPAFDLKKKYPQFEQIVLVVSRLVPEKRVDLAIQVFAEVHKTFPKTGLIIVGEGPERANLESRISDLESLRPTPYALRPSIVFAGWSNDLASYYKGADVLLVTSKYEGYGMQIVEALASGCPVVSTDVGIAREAGATVVENEEELAPALEDTLRHKSKGELRPDSTISKQDYLDRWRKSLEQCLS</sequence>
<feature type="domain" description="Glycosyltransferase subfamily 4-like N-terminal" evidence="1">
    <location>
        <begin position="24"/>
        <end position="189"/>
    </location>
</feature>